<dbReference type="InterPro" id="IPR058240">
    <property type="entry name" value="rSAM_sf"/>
</dbReference>
<dbReference type="InterPro" id="IPR040086">
    <property type="entry name" value="MJ0683-like"/>
</dbReference>
<accession>A0A140E3J3</accession>
<dbReference type="Pfam" id="PF04055">
    <property type="entry name" value="Radical_SAM"/>
    <property type="match status" value="1"/>
</dbReference>
<dbReference type="OrthoDB" id="9785699at2"/>
<gene>
    <name evidence="5" type="ORF">JT25_000440</name>
</gene>
<dbReference type="PANTHER" id="PTHR43432:SF3">
    <property type="entry name" value="SLR0285 PROTEIN"/>
    <property type="match status" value="1"/>
</dbReference>
<organism evidence="5 6">
    <name type="scientific">Methylomonas denitrificans</name>
    <dbReference type="NCBI Taxonomy" id="1538553"/>
    <lineage>
        <taxon>Bacteria</taxon>
        <taxon>Pseudomonadati</taxon>
        <taxon>Pseudomonadota</taxon>
        <taxon>Gammaproteobacteria</taxon>
        <taxon>Methylococcales</taxon>
        <taxon>Methylococcaceae</taxon>
        <taxon>Methylomonas</taxon>
    </lineage>
</organism>
<evidence type="ECO:0000313" key="6">
    <source>
        <dbReference type="Proteomes" id="UP000030512"/>
    </source>
</evidence>
<dbReference type="GO" id="GO:0046872">
    <property type="term" value="F:metal ion binding"/>
    <property type="evidence" value="ECO:0007669"/>
    <property type="project" value="UniProtKB-KW"/>
</dbReference>
<dbReference type="NCBIfam" id="NF033668">
    <property type="entry name" value="rSAM_PA0069"/>
    <property type="match status" value="1"/>
</dbReference>
<keyword evidence="1" id="KW-0479">Metal-binding</keyword>
<dbReference type="STRING" id="1538553.JT25_000440"/>
<dbReference type="SFLD" id="SFLDG01084">
    <property type="entry name" value="Uncharacterised_Radical_SAM_Su"/>
    <property type="match status" value="1"/>
</dbReference>
<evidence type="ECO:0000259" key="4">
    <source>
        <dbReference type="PROSITE" id="PS51918"/>
    </source>
</evidence>
<name>A0A140E3J3_9GAMM</name>
<dbReference type="SUPFAM" id="SSF102114">
    <property type="entry name" value="Radical SAM enzymes"/>
    <property type="match status" value="1"/>
</dbReference>
<dbReference type="EMBL" id="CP014476">
    <property type="protein sequence ID" value="AMK74967.1"/>
    <property type="molecule type" value="Genomic_DNA"/>
</dbReference>
<keyword evidence="6" id="KW-1185">Reference proteome</keyword>
<dbReference type="SFLD" id="SFLDS00029">
    <property type="entry name" value="Radical_SAM"/>
    <property type="match status" value="1"/>
</dbReference>
<dbReference type="InterPro" id="IPR006638">
    <property type="entry name" value="Elp3/MiaA/NifB-like_rSAM"/>
</dbReference>
<dbReference type="InterPro" id="IPR007197">
    <property type="entry name" value="rSAM"/>
</dbReference>
<dbReference type="GO" id="GO:0051536">
    <property type="term" value="F:iron-sulfur cluster binding"/>
    <property type="evidence" value="ECO:0007669"/>
    <property type="project" value="UniProtKB-KW"/>
</dbReference>
<evidence type="ECO:0000313" key="5">
    <source>
        <dbReference type="EMBL" id="AMK74967.1"/>
    </source>
</evidence>
<keyword evidence="3" id="KW-0411">Iron-sulfur</keyword>
<dbReference type="Gene3D" id="3.80.30.30">
    <property type="match status" value="1"/>
</dbReference>
<keyword evidence="2" id="KW-0408">Iron</keyword>
<dbReference type="PANTHER" id="PTHR43432">
    <property type="entry name" value="SLR0285 PROTEIN"/>
    <property type="match status" value="1"/>
</dbReference>
<feature type="domain" description="Radical SAM core" evidence="4">
    <location>
        <begin position="61"/>
        <end position="298"/>
    </location>
</feature>
<dbReference type="SMART" id="SM00729">
    <property type="entry name" value="Elp3"/>
    <property type="match status" value="1"/>
</dbReference>
<sequence length="358" mass="39832">MSKPLIYKGRASISNAAGRFEKQSRAAEDDGWGSLDAELPPLATEVIIDSSKSVLTYNDSPDIPFDRSINPYRGCEHACIYCFARPTHAYLGYSAGLDFESKILVKPDAARLLREELAKRNYRCAPLALGTNTDPYQPLERQQRIMRQILEVLIESRHPVSIVTKSALVERDIDILTEMAGQGLASVYLSITTLDRTLARTLEPRAAAPQRRLEAVARLREAGIPVGVMMAPLIPVLTDYELEAIVSAAHKAGARSVQYILLRLPLETADLFAEWLQQNYPLKAEHVMNRVRDSRGGKAYDAAFHQRQTGSGSYADLLAQRFRLITRKLDLAGSLPALRSDLFLPPNLGGQMSFDFFD</sequence>
<dbReference type="AlphaFoldDB" id="A0A140E3J3"/>
<reference evidence="5 6" key="1">
    <citation type="journal article" date="2015" name="Environ. Microbiol.">
        <title>Methane oxidation coupled to nitrate reduction under hypoxia by the Gammaproteobacterium Methylomonas denitrificans, sp. nov. type strain FJG1.</title>
        <authorList>
            <person name="Kits K.D."/>
            <person name="Klotz M.G."/>
            <person name="Stein L.Y."/>
        </authorList>
    </citation>
    <scope>NUCLEOTIDE SEQUENCE [LARGE SCALE GENOMIC DNA]</scope>
    <source>
        <strain evidence="5 6">FJG1</strain>
    </source>
</reference>
<keyword evidence="5" id="KW-0456">Lyase</keyword>
<dbReference type="CDD" id="cd01335">
    <property type="entry name" value="Radical_SAM"/>
    <property type="match status" value="1"/>
</dbReference>
<dbReference type="Proteomes" id="UP000030512">
    <property type="component" value="Chromosome"/>
</dbReference>
<evidence type="ECO:0000256" key="2">
    <source>
        <dbReference type="ARBA" id="ARBA00023004"/>
    </source>
</evidence>
<dbReference type="GO" id="GO:0016829">
    <property type="term" value="F:lyase activity"/>
    <property type="evidence" value="ECO:0007669"/>
    <property type="project" value="UniProtKB-KW"/>
</dbReference>
<dbReference type="KEGG" id="mdn:JT25_000440"/>
<evidence type="ECO:0000256" key="1">
    <source>
        <dbReference type="ARBA" id="ARBA00022723"/>
    </source>
</evidence>
<proteinExistence type="predicted"/>
<dbReference type="PROSITE" id="PS51918">
    <property type="entry name" value="RADICAL_SAM"/>
    <property type="match status" value="1"/>
</dbReference>
<dbReference type="RefSeq" id="WP_062327254.1">
    <property type="nucleotide sequence ID" value="NZ_CP014476.1"/>
</dbReference>
<evidence type="ECO:0000256" key="3">
    <source>
        <dbReference type="ARBA" id="ARBA00023014"/>
    </source>
</evidence>
<protein>
    <submittedName>
        <fullName evidence="5">DNA repair photolyase</fullName>
    </submittedName>
</protein>